<feature type="compositionally biased region" description="Basic residues" evidence="1">
    <location>
        <begin position="66"/>
        <end position="77"/>
    </location>
</feature>
<dbReference type="EMBL" id="FNAX01000003">
    <property type="protein sequence ID" value="SDE65526.1"/>
    <property type="molecule type" value="Genomic_DNA"/>
</dbReference>
<evidence type="ECO:0000313" key="3">
    <source>
        <dbReference type="Proteomes" id="UP000198614"/>
    </source>
</evidence>
<sequence>MTDAPVPSPAPPPLPLGGTGARRRKGEPVSLGSILVDLIADGRLPPPPLGHLPAARRPRDSATRRASARHSASRTAA</sequence>
<reference evidence="2 3" key="1">
    <citation type="submission" date="2016-10" db="EMBL/GenBank/DDBJ databases">
        <authorList>
            <person name="de Groot N.N."/>
        </authorList>
    </citation>
    <scope>NUCLEOTIDE SEQUENCE [LARGE SCALE GENOMIC DNA]</scope>
    <source>
        <strain evidence="2 3">CGMCC 4.1859</strain>
    </source>
</reference>
<name>A0A1G7EQ07_9ACTN</name>
<feature type="region of interest" description="Disordered" evidence="1">
    <location>
        <begin position="1"/>
        <end position="28"/>
    </location>
</feature>
<gene>
    <name evidence="2" type="ORF">SAMN05216260_10318</name>
</gene>
<feature type="region of interest" description="Disordered" evidence="1">
    <location>
        <begin position="40"/>
        <end position="77"/>
    </location>
</feature>
<feature type="compositionally biased region" description="Pro residues" evidence="1">
    <location>
        <begin position="1"/>
        <end position="15"/>
    </location>
</feature>
<evidence type="ECO:0000256" key="1">
    <source>
        <dbReference type="SAM" id="MobiDB-lite"/>
    </source>
</evidence>
<dbReference type="AlphaFoldDB" id="A0A1G7EQ07"/>
<evidence type="ECO:0000313" key="2">
    <source>
        <dbReference type="EMBL" id="SDE65526.1"/>
    </source>
</evidence>
<dbReference type="Proteomes" id="UP000198614">
    <property type="component" value="Unassembled WGS sequence"/>
</dbReference>
<proteinExistence type="predicted"/>
<protein>
    <submittedName>
        <fullName evidence="2">Uncharacterized protein</fullName>
    </submittedName>
</protein>
<accession>A0A1G7EQ07</accession>
<organism evidence="2 3">
    <name type="scientific">Streptomyces griseoaurantiacus</name>
    <dbReference type="NCBI Taxonomy" id="68213"/>
    <lineage>
        <taxon>Bacteria</taxon>
        <taxon>Bacillati</taxon>
        <taxon>Actinomycetota</taxon>
        <taxon>Actinomycetes</taxon>
        <taxon>Kitasatosporales</taxon>
        <taxon>Streptomycetaceae</taxon>
        <taxon>Streptomyces</taxon>
        <taxon>Streptomyces aurantiacus group</taxon>
    </lineage>
</organism>